<dbReference type="OrthoDB" id="10447724at2759"/>
<comment type="caution">
    <text evidence="2">The sequence shown here is derived from an EMBL/GenBank/DDBJ whole genome shotgun (WGS) entry which is preliminary data.</text>
</comment>
<proteinExistence type="predicted"/>
<feature type="region of interest" description="Disordered" evidence="1">
    <location>
        <begin position="118"/>
        <end position="151"/>
    </location>
</feature>
<protein>
    <submittedName>
        <fullName evidence="2">Uncharacterized protein</fullName>
    </submittedName>
</protein>
<name>A0A9D4AIW6_9ROSI</name>
<feature type="compositionally biased region" description="Basic and acidic residues" evidence="1">
    <location>
        <begin position="125"/>
        <end position="141"/>
    </location>
</feature>
<dbReference type="AlphaFoldDB" id="A0A9D4AIW6"/>
<dbReference type="EMBL" id="JAIQCV010000002">
    <property type="protein sequence ID" value="KAH1121880.1"/>
    <property type="molecule type" value="Genomic_DNA"/>
</dbReference>
<accession>A0A9D4AIW6</accession>
<organism evidence="2 3">
    <name type="scientific">Gossypium stocksii</name>
    <dbReference type="NCBI Taxonomy" id="47602"/>
    <lineage>
        <taxon>Eukaryota</taxon>
        <taxon>Viridiplantae</taxon>
        <taxon>Streptophyta</taxon>
        <taxon>Embryophyta</taxon>
        <taxon>Tracheophyta</taxon>
        <taxon>Spermatophyta</taxon>
        <taxon>Magnoliopsida</taxon>
        <taxon>eudicotyledons</taxon>
        <taxon>Gunneridae</taxon>
        <taxon>Pentapetalae</taxon>
        <taxon>rosids</taxon>
        <taxon>malvids</taxon>
        <taxon>Malvales</taxon>
        <taxon>Malvaceae</taxon>
        <taxon>Malvoideae</taxon>
        <taxon>Gossypium</taxon>
    </lineage>
</organism>
<sequence>MDRTELITRSTEMLGPMVDASGGPTGLKAASLDCHNSVILEQPTSLKNACHRAMIIVEDNEKKGDDRGMHERCKNKVLVEWVESMSKELDNTKTCRLEFEKMAFNELAYGGFERLEFDSSNGQEVEDRRQQEGEAIQRNEEFQPGSTLSSN</sequence>
<dbReference type="Proteomes" id="UP000828251">
    <property type="component" value="Unassembled WGS sequence"/>
</dbReference>
<evidence type="ECO:0000256" key="1">
    <source>
        <dbReference type="SAM" id="MobiDB-lite"/>
    </source>
</evidence>
<gene>
    <name evidence="2" type="ORF">J1N35_005040</name>
</gene>
<keyword evidence="3" id="KW-1185">Reference proteome</keyword>
<evidence type="ECO:0000313" key="3">
    <source>
        <dbReference type="Proteomes" id="UP000828251"/>
    </source>
</evidence>
<reference evidence="2 3" key="1">
    <citation type="journal article" date="2021" name="Plant Biotechnol. J.">
        <title>Multi-omics assisted identification of the key and species-specific regulatory components of drought-tolerant mechanisms in Gossypium stocksii.</title>
        <authorList>
            <person name="Yu D."/>
            <person name="Ke L."/>
            <person name="Zhang D."/>
            <person name="Wu Y."/>
            <person name="Sun Y."/>
            <person name="Mei J."/>
            <person name="Sun J."/>
            <person name="Sun Y."/>
        </authorList>
    </citation>
    <scope>NUCLEOTIDE SEQUENCE [LARGE SCALE GENOMIC DNA]</scope>
    <source>
        <strain evidence="3">cv. E1</strain>
        <tissue evidence="2">Leaf</tissue>
    </source>
</reference>
<evidence type="ECO:0000313" key="2">
    <source>
        <dbReference type="EMBL" id="KAH1121880.1"/>
    </source>
</evidence>